<feature type="compositionally biased region" description="Low complexity" evidence="1">
    <location>
        <begin position="33"/>
        <end position="47"/>
    </location>
</feature>
<feature type="region of interest" description="Disordered" evidence="1">
    <location>
        <begin position="426"/>
        <end position="483"/>
    </location>
</feature>
<feature type="compositionally biased region" description="Pro residues" evidence="1">
    <location>
        <begin position="300"/>
        <end position="309"/>
    </location>
</feature>
<dbReference type="AlphaFoldDB" id="A0A0M9FTR0"/>
<feature type="region of interest" description="Disordered" evidence="1">
    <location>
        <begin position="28"/>
        <end position="47"/>
    </location>
</feature>
<accession>A0A0M9FTR0</accession>
<dbReference type="InterPro" id="IPR051412">
    <property type="entry name" value="Formin_Homology_Diaphanous_sf"/>
</dbReference>
<evidence type="ECO:0000256" key="1">
    <source>
        <dbReference type="SAM" id="MobiDB-lite"/>
    </source>
</evidence>
<dbReference type="EMBL" id="LGTL01000023">
    <property type="protein sequence ID" value="KPA75759.1"/>
    <property type="molecule type" value="Genomic_DNA"/>
</dbReference>
<keyword evidence="3" id="KW-1185">Reference proteome</keyword>
<feature type="region of interest" description="Disordered" evidence="1">
    <location>
        <begin position="517"/>
        <end position="538"/>
    </location>
</feature>
<dbReference type="OrthoDB" id="267339at2759"/>
<dbReference type="PANTHER" id="PTHR45691">
    <property type="entry name" value="PROTEIN DIAPHANOUS"/>
    <property type="match status" value="1"/>
</dbReference>
<feature type="region of interest" description="Disordered" evidence="1">
    <location>
        <begin position="297"/>
        <end position="405"/>
    </location>
</feature>
<proteinExistence type="predicted"/>
<feature type="compositionally biased region" description="Pro residues" evidence="1">
    <location>
        <begin position="711"/>
        <end position="739"/>
    </location>
</feature>
<dbReference type="RefSeq" id="XP_015654198.1">
    <property type="nucleotide sequence ID" value="XM_015807249.1"/>
</dbReference>
<dbReference type="PANTHER" id="PTHR45691:SF6">
    <property type="entry name" value="PROTEIN DIAPHANOUS"/>
    <property type="match status" value="1"/>
</dbReference>
<dbReference type="GeneID" id="26908579"/>
<organism evidence="2 3">
    <name type="scientific">Leptomonas pyrrhocoris</name>
    <name type="common">Firebug parasite</name>
    <dbReference type="NCBI Taxonomy" id="157538"/>
    <lineage>
        <taxon>Eukaryota</taxon>
        <taxon>Discoba</taxon>
        <taxon>Euglenozoa</taxon>
        <taxon>Kinetoplastea</taxon>
        <taxon>Metakinetoplastina</taxon>
        <taxon>Trypanosomatida</taxon>
        <taxon>Trypanosomatidae</taxon>
        <taxon>Leishmaniinae</taxon>
        <taxon>Leptomonas</taxon>
    </lineage>
</organism>
<name>A0A0M9FTR0_LEPPY</name>
<feature type="compositionally biased region" description="Basic and acidic residues" evidence="1">
    <location>
        <begin position="461"/>
        <end position="471"/>
    </location>
</feature>
<evidence type="ECO:0000313" key="3">
    <source>
        <dbReference type="Proteomes" id="UP000037923"/>
    </source>
</evidence>
<feature type="region of interest" description="Disordered" evidence="1">
    <location>
        <begin position="150"/>
        <end position="202"/>
    </location>
</feature>
<dbReference type="GO" id="GO:0005884">
    <property type="term" value="C:actin filament"/>
    <property type="evidence" value="ECO:0007669"/>
    <property type="project" value="TreeGrafter"/>
</dbReference>
<feature type="compositionally biased region" description="Pro residues" evidence="1">
    <location>
        <begin position="331"/>
        <end position="344"/>
    </location>
</feature>
<dbReference type="GO" id="GO:0030041">
    <property type="term" value="P:actin filament polymerization"/>
    <property type="evidence" value="ECO:0007669"/>
    <property type="project" value="TreeGrafter"/>
</dbReference>
<gene>
    <name evidence="2" type="ORF">ABB37_08294</name>
</gene>
<reference evidence="2 3" key="1">
    <citation type="submission" date="2015-07" db="EMBL/GenBank/DDBJ databases">
        <title>High-quality genome of monoxenous trypanosomatid Leptomonas pyrrhocoris.</title>
        <authorList>
            <person name="Flegontov P."/>
            <person name="Butenko A."/>
            <person name="Firsov S."/>
            <person name="Vlcek C."/>
            <person name="Logacheva M.D."/>
            <person name="Field M."/>
            <person name="Filatov D."/>
            <person name="Flegontova O."/>
            <person name="Gerasimov E."/>
            <person name="Jackson A.P."/>
            <person name="Kelly S."/>
            <person name="Opperdoes F."/>
            <person name="O'Reilly A."/>
            <person name="Votypka J."/>
            <person name="Yurchenko V."/>
            <person name="Lukes J."/>
        </authorList>
    </citation>
    <scope>NUCLEOTIDE SEQUENCE [LARGE SCALE GENOMIC DNA]</scope>
    <source>
        <strain evidence="2">H10</strain>
    </source>
</reference>
<dbReference type="Proteomes" id="UP000037923">
    <property type="component" value="Unassembled WGS sequence"/>
</dbReference>
<protein>
    <submittedName>
        <fullName evidence="2">Uncharacterized protein</fullName>
    </submittedName>
</protein>
<dbReference type="VEuPathDB" id="TriTrypDB:LpyrH10_23_0790"/>
<comment type="caution">
    <text evidence="2">The sequence shown here is derived from an EMBL/GenBank/DDBJ whole genome shotgun (WGS) entry which is preliminary data.</text>
</comment>
<feature type="compositionally biased region" description="Basic residues" evidence="1">
    <location>
        <begin position="345"/>
        <end position="356"/>
    </location>
</feature>
<sequence length="761" mass="79348">MCRGGGGGYFKADAATGRTYRVNWVRPRDFSRPPTISSSGAATPASSSPLQVNVLASELDAATGAVVHVIQAVDYLDQPPLSRQALQPPPPIEHAHRHLQFDVPLLDTAVSTPKNVARAKLTGTATPSAETSSVAVRDTVAAVGITEEGKMASAGGGRGTPNRRAAGAFHDPQRSAGPTRRTPLAAAPSFPLDTPAPRSSTDCENPAIALDADHGATSASCVFQWLGSSNRVGEASRSDEAAAAPFCVPPEAMLRRSLPVTSDGYDVYDCSVFMGVRKDGTVSVVMLGPYPDRLALTPRPVLPPPPPPQQLHQHHASVVDDQRQAQTWPCASPPHSPTSPPPPQGRRRHQQQHQPRRPSISTSPAARRRPASPQTSSRTTAPMTGAVAVASPPPATATATATAATTTARNTSGVFGLLSSTFGFTRTPHVLQPPPLPERLPPPSAVSSTPRRRGGTFDVPPRPDIDRDRDATPLNPARQGVVVVPPPLPPSHSQGTALLWSPLAPTGLTTTSALVNSRTGSGGGPPLAPPAPSHNLSAFPADAIQSPREPQAATLKPTPPTTTTTTAATTTTVANLDISAFVEAAARAHGQSPPLPFAAATLPVVSVSPTTTTPTAGQSTLFSLSHRARSSSYRTPVTADVVPPTKPPPHLSVVALSLADAMNPLQPTSKTTSNSLLPGWCLHLADALLTPCSIRASYPSLQSPQDRPSRHPPPPQPQQPPSAPTPTSRAPPPPRPPPRAVMWTARCGAWRRATGCRLGGR</sequence>
<feature type="compositionally biased region" description="Pro residues" evidence="1">
    <location>
        <begin position="431"/>
        <end position="444"/>
    </location>
</feature>
<evidence type="ECO:0000313" key="2">
    <source>
        <dbReference type="EMBL" id="KPA75759.1"/>
    </source>
</evidence>
<feature type="compositionally biased region" description="Polar residues" evidence="1">
    <location>
        <begin position="372"/>
        <end position="382"/>
    </location>
</feature>
<feature type="region of interest" description="Disordered" evidence="1">
    <location>
        <begin position="698"/>
        <end position="741"/>
    </location>
</feature>
<feature type="compositionally biased region" description="Low complexity" evidence="1">
    <location>
        <begin position="386"/>
        <end position="405"/>
    </location>
</feature>